<organism evidence="1">
    <name type="scientific">Anguilla anguilla</name>
    <name type="common">European freshwater eel</name>
    <name type="synonym">Muraena anguilla</name>
    <dbReference type="NCBI Taxonomy" id="7936"/>
    <lineage>
        <taxon>Eukaryota</taxon>
        <taxon>Metazoa</taxon>
        <taxon>Chordata</taxon>
        <taxon>Craniata</taxon>
        <taxon>Vertebrata</taxon>
        <taxon>Euteleostomi</taxon>
        <taxon>Actinopterygii</taxon>
        <taxon>Neopterygii</taxon>
        <taxon>Teleostei</taxon>
        <taxon>Anguilliformes</taxon>
        <taxon>Anguillidae</taxon>
        <taxon>Anguilla</taxon>
    </lineage>
</organism>
<accession>A0A0E9QGL5</accession>
<dbReference type="AlphaFoldDB" id="A0A0E9QGL5"/>
<name>A0A0E9QGL5_ANGAN</name>
<protein>
    <submittedName>
        <fullName evidence="1">Uncharacterized protein</fullName>
    </submittedName>
</protein>
<dbReference type="EMBL" id="GBXM01092935">
    <property type="protein sequence ID" value="JAH15642.1"/>
    <property type="molecule type" value="Transcribed_RNA"/>
</dbReference>
<sequence length="62" mass="7389">MSFYRFVQIRFTRICKMYEHLNGKISPECESANGWREIRLHGRCRHKSKAIAKECAVKFVIN</sequence>
<reference evidence="1" key="2">
    <citation type="journal article" date="2015" name="Fish Shellfish Immunol.">
        <title>Early steps in the European eel (Anguilla anguilla)-Vibrio vulnificus interaction in the gills: Role of the RtxA13 toxin.</title>
        <authorList>
            <person name="Callol A."/>
            <person name="Pajuelo D."/>
            <person name="Ebbesson L."/>
            <person name="Teles M."/>
            <person name="MacKenzie S."/>
            <person name="Amaro C."/>
        </authorList>
    </citation>
    <scope>NUCLEOTIDE SEQUENCE</scope>
</reference>
<proteinExistence type="predicted"/>
<evidence type="ECO:0000313" key="1">
    <source>
        <dbReference type="EMBL" id="JAH15642.1"/>
    </source>
</evidence>
<reference evidence="1" key="1">
    <citation type="submission" date="2014-11" db="EMBL/GenBank/DDBJ databases">
        <authorList>
            <person name="Amaro Gonzalez C."/>
        </authorList>
    </citation>
    <scope>NUCLEOTIDE SEQUENCE</scope>
</reference>